<proteinExistence type="predicted"/>
<feature type="region of interest" description="Disordered" evidence="1">
    <location>
        <begin position="118"/>
        <end position="160"/>
    </location>
</feature>
<evidence type="ECO:0000313" key="2">
    <source>
        <dbReference type="EMBL" id="GGZ86820.1"/>
    </source>
</evidence>
<evidence type="ECO:0000313" key="3">
    <source>
        <dbReference type="Proteomes" id="UP000634139"/>
    </source>
</evidence>
<keyword evidence="3" id="KW-1185">Reference proteome</keyword>
<dbReference type="Proteomes" id="UP000634139">
    <property type="component" value="Unassembled WGS sequence"/>
</dbReference>
<reference evidence="2" key="1">
    <citation type="journal article" date="2014" name="Int. J. Syst. Evol. Microbiol.">
        <title>Complete genome sequence of Corynebacterium casei LMG S-19264T (=DSM 44701T), isolated from a smear-ripened cheese.</title>
        <authorList>
            <consortium name="US DOE Joint Genome Institute (JGI-PGF)"/>
            <person name="Walter F."/>
            <person name="Albersmeier A."/>
            <person name="Kalinowski J."/>
            <person name="Ruckert C."/>
        </authorList>
    </citation>
    <scope>NUCLEOTIDE SEQUENCE</scope>
    <source>
        <strain evidence="2">KCTC 32422</strain>
    </source>
</reference>
<dbReference type="AlphaFoldDB" id="A0A918VB94"/>
<gene>
    <name evidence="2" type="ORF">GCM10011617_01800</name>
</gene>
<accession>A0A918VB94</accession>
<evidence type="ECO:0000256" key="1">
    <source>
        <dbReference type="SAM" id="MobiDB-lite"/>
    </source>
</evidence>
<comment type="caution">
    <text evidence="2">The sequence shown here is derived from an EMBL/GenBank/DDBJ whole genome shotgun (WGS) entry which is preliminary data.</text>
</comment>
<reference evidence="2" key="2">
    <citation type="submission" date="2020-09" db="EMBL/GenBank/DDBJ databases">
        <authorList>
            <person name="Sun Q."/>
            <person name="Kim S."/>
        </authorList>
    </citation>
    <scope>NUCLEOTIDE SEQUENCE</scope>
    <source>
        <strain evidence="2">KCTC 32422</strain>
    </source>
</reference>
<name>A0A918VB94_9SPHN</name>
<dbReference type="EMBL" id="BMZD01000001">
    <property type="protein sequence ID" value="GGZ86820.1"/>
    <property type="molecule type" value="Genomic_DNA"/>
</dbReference>
<sequence>MDEHVLTAAILLDEPEALGCVEELYRAGAFAHDLGRHAAAARAAEAATAAATRATAEAATIATAEAAARTAAEPVSAAKAIAAAEPVTTAKAITTTGEGIETILTETVPLVAAPATTPSIKTHKPEQTFASPQFAQSGGADDSRRTTGRNTARPSPLHRA</sequence>
<protein>
    <submittedName>
        <fullName evidence="2">Uncharacterized protein</fullName>
    </submittedName>
</protein>
<organism evidence="2 3">
    <name type="scientific">Novosphingobium arvoryzae</name>
    <dbReference type="NCBI Taxonomy" id="1256514"/>
    <lineage>
        <taxon>Bacteria</taxon>
        <taxon>Pseudomonadati</taxon>
        <taxon>Pseudomonadota</taxon>
        <taxon>Alphaproteobacteria</taxon>
        <taxon>Sphingomonadales</taxon>
        <taxon>Sphingomonadaceae</taxon>
        <taxon>Novosphingobium</taxon>
    </lineage>
</organism>